<dbReference type="EMBL" id="DTMM01000147">
    <property type="protein sequence ID" value="HFT93689.1"/>
    <property type="molecule type" value="Genomic_DNA"/>
</dbReference>
<organism evidence="2">
    <name type="scientific">Leptospirillum ferriphilum</name>
    <dbReference type="NCBI Taxonomy" id="178606"/>
    <lineage>
        <taxon>Bacteria</taxon>
        <taxon>Pseudomonadati</taxon>
        <taxon>Nitrospirota</taxon>
        <taxon>Nitrospiria</taxon>
        <taxon>Nitrospirales</taxon>
        <taxon>Nitrospiraceae</taxon>
        <taxon>Leptospirillum</taxon>
    </lineage>
</organism>
<gene>
    <name evidence="2" type="ORF">ENX03_07110</name>
</gene>
<dbReference type="Gene3D" id="3.40.50.720">
    <property type="entry name" value="NAD(P)-binding Rossmann-like Domain"/>
    <property type="match status" value="1"/>
</dbReference>
<dbReference type="SUPFAM" id="SSF51735">
    <property type="entry name" value="NAD(P)-binding Rossmann-fold domains"/>
    <property type="match status" value="1"/>
</dbReference>
<dbReference type="PANTHER" id="PTHR33303:SF2">
    <property type="entry name" value="COA-BINDING DOMAIN-CONTAINING PROTEIN"/>
    <property type="match status" value="1"/>
</dbReference>
<evidence type="ECO:0000259" key="1">
    <source>
        <dbReference type="SMART" id="SM00881"/>
    </source>
</evidence>
<dbReference type="SMART" id="SM00881">
    <property type="entry name" value="CoA_binding"/>
    <property type="match status" value="1"/>
</dbReference>
<proteinExistence type="predicted"/>
<accession>A0A7C3QVJ4</accession>
<feature type="domain" description="CoA-binding" evidence="1">
    <location>
        <begin position="18"/>
        <end position="111"/>
    </location>
</feature>
<dbReference type="InterPro" id="IPR036291">
    <property type="entry name" value="NAD(P)-bd_dom_sf"/>
</dbReference>
<dbReference type="Pfam" id="PF13380">
    <property type="entry name" value="CoA_binding_2"/>
    <property type="match status" value="1"/>
</dbReference>
<dbReference type="InterPro" id="IPR003781">
    <property type="entry name" value="CoA-bd"/>
</dbReference>
<evidence type="ECO:0000313" key="2">
    <source>
        <dbReference type="EMBL" id="HFT93689.1"/>
    </source>
</evidence>
<name>A0A7C3QVJ4_9BACT</name>
<dbReference type="AlphaFoldDB" id="A0A7C3QVJ4"/>
<reference evidence="2" key="1">
    <citation type="journal article" date="2020" name="mSystems">
        <title>Genome- and Community-Level Interaction Insights into Carbon Utilization and Element Cycling Functions of Hydrothermarchaeota in Hydrothermal Sediment.</title>
        <authorList>
            <person name="Zhou Z."/>
            <person name="Liu Y."/>
            <person name="Xu W."/>
            <person name="Pan J."/>
            <person name="Luo Z.H."/>
            <person name="Li M."/>
        </authorList>
    </citation>
    <scope>NUCLEOTIDE SEQUENCE [LARGE SCALE GENOMIC DNA]</scope>
    <source>
        <strain evidence="2">SpSt-902</strain>
    </source>
</reference>
<protein>
    <submittedName>
        <fullName evidence="2">CoA-binding protein</fullName>
    </submittedName>
</protein>
<comment type="caution">
    <text evidence="2">The sequence shown here is derived from an EMBL/GenBank/DDBJ whole genome shotgun (WGS) entry which is preliminary data.</text>
</comment>
<dbReference type="PANTHER" id="PTHR33303">
    <property type="entry name" value="CYTOPLASMIC PROTEIN-RELATED"/>
    <property type="match status" value="1"/>
</dbReference>
<sequence>MTTNTPSYPVSDETLSRILDASRTVAVVGISDKLGRPSLTVSSYLQDHGFSVIPVNPVLDSVGHVKCYPSLESLPEVPDLVVVFRKPADVPAVVREAATKGIRRVWVQEGIRSEEGFSLARENRLEIVMDRCIMKELMRLGKKTH</sequence>